<evidence type="ECO:0000313" key="1">
    <source>
        <dbReference type="EMBL" id="KZV79296.1"/>
    </source>
</evidence>
<keyword evidence="2" id="KW-1185">Reference proteome</keyword>
<dbReference type="InParanoid" id="A0A166NLD2"/>
<gene>
    <name evidence="1" type="ORF">EXIGLDRAFT_735325</name>
</gene>
<protein>
    <submittedName>
        <fullName evidence="1">Uncharacterized protein</fullName>
    </submittedName>
</protein>
<reference evidence="1 2" key="1">
    <citation type="journal article" date="2016" name="Mol. Biol. Evol.">
        <title>Comparative Genomics of Early-Diverging Mushroom-Forming Fungi Provides Insights into the Origins of Lignocellulose Decay Capabilities.</title>
        <authorList>
            <person name="Nagy L.G."/>
            <person name="Riley R."/>
            <person name="Tritt A."/>
            <person name="Adam C."/>
            <person name="Daum C."/>
            <person name="Floudas D."/>
            <person name="Sun H."/>
            <person name="Yadav J.S."/>
            <person name="Pangilinan J."/>
            <person name="Larsson K.H."/>
            <person name="Matsuura K."/>
            <person name="Barry K."/>
            <person name="Labutti K."/>
            <person name="Kuo R."/>
            <person name="Ohm R.A."/>
            <person name="Bhattacharya S.S."/>
            <person name="Shirouzu T."/>
            <person name="Yoshinaga Y."/>
            <person name="Martin F.M."/>
            <person name="Grigoriev I.V."/>
            <person name="Hibbett D.S."/>
        </authorList>
    </citation>
    <scope>NUCLEOTIDE SEQUENCE [LARGE SCALE GENOMIC DNA]</scope>
    <source>
        <strain evidence="1 2">HHB12029</strain>
    </source>
</reference>
<proteinExistence type="predicted"/>
<accession>A0A166NLD2</accession>
<dbReference type="EMBL" id="KV426642">
    <property type="protein sequence ID" value="KZV79296.1"/>
    <property type="molecule type" value="Genomic_DNA"/>
</dbReference>
<dbReference type="AlphaFoldDB" id="A0A166NLD2"/>
<feature type="non-terminal residue" evidence="1">
    <location>
        <position position="56"/>
    </location>
</feature>
<feature type="non-terminal residue" evidence="1">
    <location>
        <position position="1"/>
    </location>
</feature>
<name>A0A166NLD2_EXIGL</name>
<dbReference type="Proteomes" id="UP000077266">
    <property type="component" value="Unassembled WGS sequence"/>
</dbReference>
<evidence type="ECO:0000313" key="2">
    <source>
        <dbReference type="Proteomes" id="UP000077266"/>
    </source>
</evidence>
<organism evidence="1 2">
    <name type="scientific">Exidia glandulosa HHB12029</name>
    <dbReference type="NCBI Taxonomy" id="1314781"/>
    <lineage>
        <taxon>Eukaryota</taxon>
        <taxon>Fungi</taxon>
        <taxon>Dikarya</taxon>
        <taxon>Basidiomycota</taxon>
        <taxon>Agaricomycotina</taxon>
        <taxon>Agaricomycetes</taxon>
        <taxon>Auriculariales</taxon>
        <taxon>Exidiaceae</taxon>
        <taxon>Exidia</taxon>
    </lineage>
</organism>
<sequence>ASTLRESRSVQVNNDRAKFQARTVYIPSYASSHRPVRQSVTCSPDFARATRCVRPA</sequence>